<dbReference type="GO" id="GO:0005576">
    <property type="term" value="C:extracellular region"/>
    <property type="evidence" value="ECO:0007669"/>
    <property type="project" value="TreeGrafter"/>
</dbReference>
<dbReference type="Gene3D" id="3.20.20.80">
    <property type="entry name" value="Glycosidases"/>
    <property type="match status" value="2"/>
</dbReference>
<feature type="compositionally biased region" description="Acidic residues" evidence="4">
    <location>
        <begin position="576"/>
        <end position="587"/>
    </location>
</feature>
<accession>A0A9W8YDI8</accession>
<feature type="compositionally biased region" description="Low complexity" evidence="4">
    <location>
        <begin position="743"/>
        <end position="753"/>
    </location>
</feature>
<dbReference type="PANTHER" id="PTHR11177:SF337">
    <property type="entry name" value="CHITINASE"/>
    <property type="match status" value="1"/>
</dbReference>
<dbReference type="GO" id="GO:0008843">
    <property type="term" value="F:endochitinase activity"/>
    <property type="evidence" value="ECO:0007669"/>
    <property type="project" value="UniProtKB-EC"/>
</dbReference>
<feature type="compositionally biased region" description="Acidic residues" evidence="4">
    <location>
        <begin position="603"/>
        <end position="613"/>
    </location>
</feature>
<keyword evidence="5" id="KW-0732">Signal</keyword>
<feature type="chain" id="PRO_5040950131" description="chitinase" evidence="5">
    <location>
        <begin position="21"/>
        <end position="773"/>
    </location>
</feature>
<evidence type="ECO:0000259" key="6">
    <source>
        <dbReference type="PROSITE" id="PS51910"/>
    </source>
</evidence>
<dbReference type="OrthoDB" id="73875at2759"/>
<dbReference type="Gene3D" id="3.10.50.10">
    <property type="match status" value="1"/>
</dbReference>
<feature type="compositionally biased region" description="Polar residues" evidence="4">
    <location>
        <begin position="442"/>
        <end position="460"/>
    </location>
</feature>
<feature type="compositionally biased region" description="Low complexity" evidence="4">
    <location>
        <begin position="507"/>
        <end position="519"/>
    </location>
</feature>
<evidence type="ECO:0000256" key="3">
    <source>
        <dbReference type="ARBA" id="ARBA00022669"/>
    </source>
</evidence>
<evidence type="ECO:0000256" key="1">
    <source>
        <dbReference type="ARBA" id="ARBA00008682"/>
    </source>
</evidence>
<feature type="region of interest" description="Disordered" evidence="4">
    <location>
        <begin position="441"/>
        <end position="461"/>
    </location>
</feature>
<dbReference type="InterPro" id="IPR050314">
    <property type="entry name" value="Glycosyl_Hydrlase_18"/>
</dbReference>
<evidence type="ECO:0000256" key="5">
    <source>
        <dbReference type="SAM" id="SignalP"/>
    </source>
</evidence>
<dbReference type="GO" id="GO:0008061">
    <property type="term" value="F:chitin binding"/>
    <property type="evidence" value="ECO:0007669"/>
    <property type="project" value="UniProtKB-KW"/>
</dbReference>
<dbReference type="InterPro" id="IPR017853">
    <property type="entry name" value="GH"/>
</dbReference>
<reference evidence="7" key="1">
    <citation type="submission" date="2022-10" db="EMBL/GenBank/DDBJ databases">
        <title>Tapping the CABI collections for fungal endophytes: first genome assemblies for Collariella, Neodidymelliopsis, Ascochyta clinopodiicola, Didymella pomorum, Didymosphaeria variabile, Neocosmospora piperis and Neocucurbitaria cava.</title>
        <authorList>
            <person name="Hill R."/>
        </authorList>
    </citation>
    <scope>NUCLEOTIDE SEQUENCE</scope>
    <source>
        <strain evidence="7">IMI 356814</strain>
    </source>
</reference>
<organism evidence="7 8">
    <name type="scientific">Neocucurbitaria cava</name>
    <dbReference type="NCBI Taxonomy" id="798079"/>
    <lineage>
        <taxon>Eukaryota</taxon>
        <taxon>Fungi</taxon>
        <taxon>Dikarya</taxon>
        <taxon>Ascomycota</taxon>
        <taxon>Pezizomycotina</taxon>
        <taxon>Dothideomycetes</taxon>
        <taxon>Pleosporomycetidae</taxon>
        <taxon>Pleosporales</taxon>
        <taxon>Pleosporineae</taxon>
        <taxon>Cucurbitariaceae</taxon>
        <taxon>Neocucurbitaria</taxon>
    </lineage>
</organism>
<dbReference type="Pfam" id="PF00704">
    <property type="entry name" value="Glyco_hydro_18"/>
    <property type="match status" value="1"/>
</dbReference>
<feature type="signal peptide" evidence="5">
    <location>
        <begin position="1"/>
        <end position="20"/>
    </location>
</feature>
<feature type="compositionally biased region" description="Polar residues" evidence="4">
    <location>
        <begin position="629"/>
        <end position="648"/>
    </location>
</feature>
<dbReference type="CDD" id="cd11618">
    <property type="entry name" value="ChtBD1_1"/>
    <property type="match status" value="1"/>
</dbReference>
<dbReference type="SUPFAM" id="SSF51445">
    <property type="entry name" value="(Trans)glycosidases"/>
    <property type="match status" value="1"/>
</dbReference>
<name>A0A9W8YDI8_9PLEO</name>
<feature type="region of interest" description="Disordered" evidence="4">
    <location>
        <begin position="507"/>
        <end position="773"/>
    </location>
</feature>
<dbReference type="InterPro" id="IPR036861">
    <property type="entry name" value="Endochitinase-like_sf"/>
</dbReference>
<gene>
    <name evidence="7" type="ORF">N0V83_001837</name>
</gene>
<dbReference type="InterPro" id="IPR001223">
    <property type="entry name" value="Glyco_hydro18_cat"/>
</dbReference>
<feature type="compositionally biased region" description="Low complexity" evidence="4">
    <location>
        <begin position="540"/>
        <end position="553"/>
    </location>
</feature>
<comment type="caution">
    <text evidence="7">The sequence shown here is derived from an EMBL/GenBank/DDBJ whole genome shotgun (WGS) entry which is preliminary data.</text>
</comment>
<feature type="compositionally biased region" description="Low complexity" evidence="4">
    <location>
        <begin position="671"/>
        <end position="694"/>
    </location>
</feature>
<dbReference type="GO" id="GO:0005975">
    <property type="term" value="P:carbohydrate metabolic process"/>
    <property type="evidence" value="ECO:0007669"/>
    <property type="project" value="InterPro"/>
</dbReference>
<dbReference type="EC" id="3.2.1.14" evidence="2"/>
<dbReference type="InterPro" id="IPR011583">
    <property type="entry name" value="Chitinase_II/V-like_cat"/>
</dbReference>
<evidence type="ECO:0000313" key="8">
    <source>
        <dbReference type="Proteomes" id="UP001140560"/>
    </source>
</evidence>
<evidence type="ECO:0000313" key="7">
    <source>
        <dbReference type="EMBL" id="KAJ4374761.1"/>
    </source>
</evidence>
<protein>
    <recommendedName>
        <fullName evidence="2">chitinase</fullName>
        <ecNumber evidence="2">3.2.1.14</ecNumber>
    </recommendedName>
</protein>
<proteinExistence type="inferred from homology"/>
<evidence type="ECO:0000256" key="2">
    <source>
        <dbReference type="ARBA" id="ARBA00012729"/>
    </source>
</evidence>
<feature type="compositionally biased region" description="Basic residues" evidence="4">
    <location>
        <begin position="763"/>
        <end position="773"/>
    </location>
</feature>
<sequence length="773" mass="81645">MRLPSVALLTPALLAASASARFLMYADEWHPTRPANPDDRAGIDHVVLAFAMANATASFQPTVPISTIRSEYPNANVSIAVGGWGDDIGFFDISQTDASIQQFAADIATMLTNTGADGVDIDWEYPGGNGADYKQVPNSQKVYQIDAYPKVLQAIRAAIGDKLLTIAVPGEKIDMIAFTKDNGPKIWPSVDYINVMAYDLMNRRDNITNHHSSVAGSEDTIKNYLAIGAPPEKINRMSPFFPSTCPSSLFITVGFAYYAKYFTTQGDCSSKPLGCPIVLAEDPVTGKDTGTSGAWTFETSHMEPVNATSITVSYDGTCGPDKNTKCANSCCSVASYCGTGPDFCSGGCQHAFGTGCTDADVASSWQNAAQNGVTDEEAGGQYYYDPQNNLFWTWDTPELISRKFDQIVRKYNLGGVMAWSLGEDSYDWSHIRAMATELAKDGSSTQVAEDSGATSTPQDSDATLAAQDYAATPAAQDYATPAAQESDAPVAAQDYEAIPVDPSLAAEATPANAEAPSTEDTSSDATSPQAEEAPVAQDAFSPTEDSSASFSSDAPDRHPSLESDPNLPYDVVWVDGTDDGPDGDYSEDPGSPSDYSVNYPSDDNADPSAESDDPSSVAPTAPADAEETGQPSTESIESDQPFTPNTEVVQPADDSSDYSAQSTEDPDQSPDDSTTQATTTDAAAQPADSSTTTTTEDDYADGVWTRPADPADDSSQDAADATWAQPVDDDASVGASSRQGQYDAADAAGANADLGTSNGASCRVRRRRRARKA</sequence>
<dbReference type="Gene3D" id="3.30.60.10">
    <property type="entry name" value="Endochitinase-like"/>
    <property type="match status" value="1"/>
</dbReference>
<dbReference type="SMART" id="SM00636">
    <property type="entry name" value="Glyco_18"/>
    <property type="match status" value="1"/>
</dbReference>
<keyword evidence="3" id="KW-0147">Chitin-binding</keyword>
<evidence type="ECO:0000256" key="4">
    <source>
        <dbReference type="SAM" id="MobiDB-lite"/>
    </source>
</evidence>
<dbReference type="AlphaFoldDB" id="A0A9W8YDI8"/>
<comment type="similarity">
    <text evidence="1">Belongs to the glycosyl hydrolase 18 family. Chitinase class V subfamily.</text>
</comment>
<dbReference type="Proteomes" id="UP001140560">
    <property type="component" value="Unassembled WGS sequence"/>
</dbReference>
<dbReference type="GO" id="GO:0006032">
    <property type="term" value="P:chitin catabolic process"/>
    <property type="evidence" value="ECO:0007669"/>
    <property type="project" value="TreeGrafter"/>
</dbReference>
<dbReference type="EMBL" id="JAPEUY010000003">
    <property type="protein sequence ID" value="KAJ4374761.1"/>
    <property type="molecule type" value="Genomic_DNA"/>
</dbReference>
<dbReference type="PROSITE" id="PS51910">
    <property type="entry name" value="GH18_2"/>
    <property type="match status" value="1"/>
</dbReference>
<dbReference type="InterPro" id="IPR029070">
    <property type="entry name" value="Chitinase_insertion_sf"/>
</dbReference>
<keyword evidence="8" id="KW-1185">Reference proteome</keyword>
<dbReference type="PANTHER" id="PTHR11177">
    <property type="entry name" value="CHITINASE"/>
    <property type="match status" value="1"/>
</dbReference>
<dbReference type="SUPFAM" id="SSF57016">
    <property type="entry name" value="Plant lectins/antimicrobial peptides"/>
    <property type="match status" value="1"/>
</dbReference>
<feature type="domain" description="GH18" evidence="6">
    <location>
        <begin position="20"/>
        <end position="441"/>
    </location>
</feature>